<dbReference type="Proteomes" id="UP000030755">
    <property type="component" value="Unassembled WGS sequence"/>
</dbReference>
<dbReference type="AlphaFoldDB" id="A0A075ATX7"/>
<dbReference type="Gene3D" id="3.30.420.10">
    <property type="entry name" value="Ribonuclease H-like superfamily/Ribonuclease H"/>
    <property type="match status" value="1"/>
</dbReference>
<proteinExistence type="predicted"/>
<dbReference type="GO" id="GO:0015074">
    <property type="term" value="P:DNA integration"/>
    <property type="evidence" value="ECO:0007669"/>
    <property type="project" value="InterPro"/>
</dbReference>
<dbReference type="EMBL" id="KE561046">
    <property type="protein sequence ID" value="EPZ33718.1"/>
    <property type="molecule type" value="Genomic_DNA"/>
</dbReference>
<evidence type="ECO:0000313" key="4">
    <source>
        <dbReference type="Proteomes" id="UP000030755"/>
    </source>
</evidence>
<keyword evidence="4" id="KW-1185">Reference proteome</keyword>
<dbReference type="GO" id="GO:0005634">
    <property type="term" value="C:nucleus"/>
    <property type="evidence" value="ECO:0007669"/>
    <property type="project" value="UniProtKB-ARBA"/>
</dbReference>
<feature type="compositionally biased region" description="Basic and acidic residues" evidence="1">
    <location>
        <begin position="221"/>
        <end position="236"/>
    </location>
</feature>
<gene>
    <name evidence="3" type="ORF">O9G_005729</name>
</gene>
<dbReference type="InterPro" id="IPR036397">
    <property type="entry name" value="RNaseH_sf"/>
</dbReference>
<dbReference type="STRING" id="988480.A0A075ATX7"/>
<sequence length="254" mass="29301">MFSYSMEYGIPLKTLTAQETARKFDFEWLCRYPRPSTVSSDNGKQFVFNEFAELLQSYGIHHHTVPAFQPSSNGLVERINLTIGNALRLNSNQPITNLLIQSISWSIRATSHRVLNCSPSEMVFGSHMLEARLINDKDKVLKVAQEKKKKQSSYDIERQNDKRIDFKFEIGKKVFIKSNNPNKLENRFNGPYLIKSILRNNTVQVDMGTHPQILNIRKQKPLHEPEKKEKKAECRKVHPGPANPGRHTKPLFTK</sequence>
<dbReference type="InterPro" id="IPR012337">
    <property type="entry name" value="RNaseH-like_sf"/>
</dbReference>
<dbReference type="InterPro" id="IPR050951">
    <property type="entry name" value="Retrovirus_Pol_polyprotein"/>
</dbReference>
<dbReference type="PROSITE" id="PS50994">
    <property type="entry name" value="INTEGRASE"/>
    <property type="match status" value="1"/>
</dbReference>
<name>A0A075ATX7_ROZAC</name>
<feature type="region of interest" description="Disordered" evidence="1">
    <location>
        <begin position="217"/>
        <end position="254"/>
    </location>
</feature>
<dbReference type="SUPFAM" id="SSF53098">
    <property type="entry name" value="Ribonuclease H-like"/>
    <property type="match status" value="1"/>
</dbReference>
<dbReference type="HOGENOM" id="CLU_1301867_0_0_1"/>
<evidence type="ECO:0000259" key="2">
    <source>
        <dbReference type="PROSITE" id="PS50994"/>
    </source>
</evidence>
<reference evidence="3 4" key="1">
    <citation type="journal article" date="2013" name="Curr. Biol.">
        <title>Shared signatures of parasitism and phylogenomics unite Cryptomycota and microsporidia.</title>
        <authorList>
            <person name="James T.Y."/>
            <person name="Pelin A."/>
            <person name="Bonen L."/>
            <person name="Ahrendt S."/>
            <person name="Sain D."/>
            <person name="Corradi N."/>
            <person name="Stajich J.E."/>
        </authorList>
    </citation>
    <scope>NUCLEOTIDE SEQUENCE [LARGE SCALE GENOMIC DNA]</scope>
    <source>
        <strain evidence="3 4">CSF55</strain>
    </source>
</reference>
<dbReference type="PANTHER" id="PTHR37984:SF5">
    <property type="entry name" value="PROTEIN NYNRIN-LIKE"/>
    <property type="match status" value="1"/>
</dbReference>
<evidence type="ECO:0000256" key="1">
    <source>
        <dbReference type="SAM" id="MobiDB-lite"/>
    </source>
</evidence>
<accession>A0A075ATX7</accession>
<dbReference type="OrthoDB" id="5592268at2759"/>
<dbReference type="PANTHER" id="PTHR37984">
    <property type="entry name" value="PROTEIN CBG26694"/>
    <property type="match status" value="1"/>
</dbReference>
<protein>
    <recommendedName>
        <fullName evidence="2">Integrase catalytic domain-containing protein</fullName>
    </recommendedName>
</protein>
<evidence type="ECO:0000313" key="3">
    <source>
        <dbReference type="EMBL" id="EPZ33718.1"/>
    </source>
</evidence>
<organism evidence="3 4">
    <name type="scientific">Rozella allomycis (strain CSF55)</name>
    <dbReference type="NCBI Taxonomy" id="988480"/>
    <lineage>
        <taxon>Eukaryota</taxon>
        <taxon>Fungi</taxon>
        <taxon>Fungi incertae sedis</taxon>
        <taxon>Cryptomycota</taxon>
        <taxon>Cryptomycota incertae sedis</taxon>
        <taxon>Rozella</taxon>
    </lineage>
</organism>
<dbReference type="InterPro" id="IPR001584">
    <property type="entry name" value="Integrase_cat-core"/>
</dbReference>
<dbReference type="GO" id="GO:0003676">
    <property type="term" value="F:nucleic acid binding"/>
    <property type="evidence" value="ECO:0007669"/>
    <property type="project" value="InterPro"/>
</dbReference>
<feature type="domain" description="Integrase catalytic" evidence="2">
    <location>
        <begin position="1"/>
        <end position="127"/>
    </location>
</feature>